<evidence type="ECO:0000256" key="9">
    <source>
        <dbReference type="ARBA" id="ARBA00022792"/>
    </source>
</evidence>
<comment type="cofactor">
    <cofactor evidence="16">
        <name>FMN</name>
        <dbReference type="ChEBI" id="CHEBI:58210"/>
    </cofactor>
    <text evidence="16">Binds 1 FMN per subunit.</text>
</comment>
<evidence type="ECO:0000256" key="4">
    <source>
        <dbReference type="ARBA" id="ARBA00012791"/>
    </source>
</evidence>
<name>A0AAW1CRJ7_9HEMI</name>
<dbReference type="GO" id="GO:0009220">
    <property type="term" value="P:pyrimidine ribonucleotide biosynthetic process"/>
    <property type="evidence" value="ECO:0007669"/>
    <property type="project" value="TreeGrafter"/>
</dbReference>
<keyword evidence="11" id="KW-1133">Transmembrane helix</keyword>
<accession>A0AAW1CRJ7</accession>
<dbReference type="PROSITE" id="PS00911">
    <property type="entry name" value="DHODEHASE_1"/>
    <property type="match status" value="1"/>
</dbReference>
<dbReference type="EMBL" id="JAPXFL010000012">
    <property type="protein sequence ID" value="KAK9499182.1"/>
    <property type="molecule type" value="Genomic_DNA"/>
</dbReference>
<dbReference type="CDD" id="cd04738">
    <property type="entry name" value="DHOD_2_like"/>
    <property type="match status" value="1"/>
</dbReference>
<dbReference type="NCBIfam" id="NF003645">
    <property type="entry name" value="PRK05286.1-2"/>
    <property type="match status" value="1"/>
</dbReference>
<keyword evidence="19" id="KW-1185">Reference proteome</keyword>
<dbReference type="AlphaFoldDB" id="A0AAW1CRJ7"/>
<dbReference type="PROSITE" id="PS00912">
    <property type="entry name" value="DHODEHASE_2"/>
    <property type="match status" value="1"/>
</dbReference>
<evidence type="ECO:0000256" key="13">
    <source>
        <dbReference type="ARBA" id="ARBA00023128"/>
    </source>
</evidence>
<dbReference type="InterPro" id="IPR013785">
    <property type="entry name" value="Aldolase_TIM"/>
</dbReference>
<keyword evidence="14" id="KW-0472">Membrane</keyword>
<dbReference type="NCBIfam" id="NF003652">
    <property type="entry name" value="PRK05286.2-5"/>
    <property type="match status" value="1"/>
</dbReference>
<dbReference type="SUPFAM" id="SSF51395">
    <property type="entry name" value="FMN-linked oxidoreductases"/>
    <property type="match status" value="1"/>
</dbReference>
<evidence type="ECO:0000256" key="7">
    <source>
        <dbReference type="ARBA" id="ARBA00022643"/>
    </source>
</evidence>
<evidence type="ECO:0000256" key="16">
    <source>
        <dbReference type="RuleBase" id="RU361255"/>
    </source>
</evidence>
<dbReference type="Proteomes" id="UP001461498">
    <property type="component" value="Unassembled WGS sequence"/>
</dbReference>
<comment type="pathway">
    <text evidence="2 16">Pyrimidine metabolism; UMP biosynthesis via de novo pathway; orotate from (S)-dihydroorotate (quinone route): step 1/1.</text>
</comment>
<dbReference type="Gene3D" id="3.20.20.70">
    <property type="entry name" value="Aldolase class I"/>
    <property type="match status" value="1"/>
</dbReference>
<sequence>MSRSQQLNKLKSFILVTSGATCVFTGMCLYQENEKFYDNVVLPVAHSLEPELSHKLAIAINKYNLIPKSRYQDPDCLRTKLWNLEFKNPVGMAAGFDKDGEAVKSLLDIGFGFVEIGSVTPEPQPGNQKPRVFRLSDNKAIINRYGFNSDGHERVIKRLEKLRSSNFNGIVGVNLGKNKDSKDPINDYVKGIKLFGKLADYLVINISSPNTPGLRDWQKKEHLEKLLTAVVSTRDSLPLPRPPLLLKLAPDLSDSERKDVAKLVQNPKCQVDGLIISNTTTERNDDLQGEHVLEPGGLSGKPIADTSTKMIAQMYSLTKGQIPIIGVGGVFDGDDALAKIKAGASLIQMYTAFIYHGPPRVTRIKKELAEKLKEQGYSNISEAVGKEAKI</sequence>
<evidence type="ECO:0000256" key="15">
    <source>
        <dbReference type="ARBA" id="ARBA00048639"/>
    </source>
</evidence>
<comment type="similarity">
    <text evidence="3 16">Belongs to the dihydroorotate dehydrogenase family. Type 2 subfamily.</text>
</comment>
<proteinExistence type="inferred from homology"/>
<dbReference type="FunFam" id="3.20.20.70:FF:000066">
    <property type="entry name" value="Dihydroorotate dehydrogenase (quinone), mitochondrial"/>
    <property type="match status" value="1"/>
</dbReference>
<dbReference type="NCBIfam" id="TIGR01036">
    <property type="entry name" value="pyrD_sub2"/>
    <property type="match status" value="1"/>
</dbReference>
<evidence type="ECO:0000256" key="8">
    <source>
        <dbReference type="ARBA" id="ARBA00022692"/>
    </source>
</evidence>
<evidence type="ECO:0000256" key="5">
    <source>
        <dbReference type="ARBA" id="ARBA00017599"/>
    </source>
</evidence>
<keyword evidence="7 16" id="KW-0288">FMN</keyword>
<dbReference type="InterPro" id="IPR001295">
    <property type="entry name" value="Dihydroorotate_DH_CS"/>
</dbReference>
<dbReference type="InterPro" id="IPR050074">
    <property type="entry name" value="DHO_dehydrogenase"/>
</dbReference>
<evidence type="ECO:0000313" key="19">
    <source>
        <dbReference type="Proteomes" id="UP001461498"/>
    </source>
</evidence>
<evidence type="ECO:0000256" key="3">
    <source>
        <dbReference type="ARBA" id="ARBA00005359"/>
    </source>
</evidence>
<evidence type="ECO:0000256" key="14">
    <source>
        <dbReference type="ARBA" id="ARBA00023136"/>
    </source>
</evidence>
<dbReference type="InterPro" id="IPR005720">
    <property type="entry name" value="Dihydroorotate_DH_cat"/>
</dbReference>
<dbReference type="GO" id="GO:0005743">
    <property type="term" value="C:mitochondrial inner membrane"/>
    <property type="evidence" value="ECO:0007669"/>
    <property type="project" value="UniProtKB-SubCell"/>
</dbReference>
<evidence type="ECO:0000256" key="11">
    <source>
        <dbReference type="ARBA" id="ARBA00022989"/>
    </source>
</evidence>
<dbReference type="GO" id="GO:0106430">
    <property type="term" value="F:dihydroorotate dehydrogenase (quinone) activity"/>
    <property type="evidence" value="ECO:0007669"/>
    <property type="project" value="UniProtKB-EC"/>
</dbReference>
<feature type="domain" description="Dihydroorotate dehydrogenase catalytic" evidence="17">
    <location>
        <begin position="77"/>
        <end position="372"/>
    </location>
</feature>
<evidence type="ECO:0000256" key="1">
    <source>
        <dbReference type="ARBA" id="ARBA00004434"/>
    </source>
</evidence>
<keyword evidence="12 16" id="KW-0560">Oxidoreductase</keyword>
<keyword evidence="13 16" id="KW-0496">Mitochondrion</keyword>
<evidence type="ECO:0000259" key="17">
    <source>
        <dbReference type="Pfam" id="PF01180"/>
    </source>
</evidence>
<evidence type="ECO:0000256" key="2">
    <source>
        <dbReference type="ARBA" id="ARBA00005161"/>
    </source>
</evidence>
<dbReference type="InterPro" id="IPR005719">
    <property type="entry name" value="Dihydroorotate_DH_2"/>
</dbReference>
<evidence type="ECO:0000313" key="18">
    <source>
        <dbReference type="EMBL" id="KAK9499182.1"/>
    </source>
</evidence>
<reference evidence="18 19" key="1">
    <citation type="submission" date="2022-12" db="EMBL/GenBank/DDBJ databases">
        <title>Chromosome-level genome assembly of true bugs.</title>
        <authorList>
            <person name="Ma L."/>
            <person name="Li H."/>
        </authorList>
    </citation>
    <scope>NUCLEOTIDE SEQUENCE [LARGE SCALE GENOMIC DNA]</scope>
    <source>
        <strain evidence="18">Lab_2022b</strain>
    </source>
</reference>
<comment type="subcellular location">
    <subcellularLocation>
        <location evidence="1 16">Mitochondrion inner membrane</location>
        <topology evidence="1 16">Single-pass membrane protein</topology>
    </subcellularLocation>
</comment>
<comment type="caution">
    <text evidence="18">The sequence shown here is derived from an EMBL/GenBank/DDBJ whole genome shotgun (WGS) entry which is preliminary data.</text>
</comment>
<evidence type="ECO:0000256" key="10">
    <source>
        <dbReference type="ARBA" id="ARBA00022946"/>
    </source>
</evidence>
<keyword evidence="8" id="KW-0812">Transmembrane</keyword>
<gene>
    <name evidence="18" type="ORF">O3M35_003681</name>
</gene>
<dbReference type="GO" id="GO:0006207">
    <property type="term" value="P:'de novo' pyrimidine nucleobase biosynthetic process"/>
    <property type="evidence" value="ECO:0007669"/>
    <property type="project" value="InterPro"/>
</dbReference>
<dbReference type="EC" id="1.3.5.2" evidence="4 16"/>
<keyword evidence="6 16" id="KW-0285">Flavoprotein</keyword>
<evidence type="ECO:0000256" key="12">
    <source>
        <dbReference type="ARBA" id="ARBA00023002"/>
    </source>
</evidence>
<dbReference type="PANTHER" id="PTHR48109:SF4">
    <property type="entry name" value="DIHYDROOROTATE DEHYDROGENASE (QUINONE), MITOCHONDRIAL"/>
    <property type="match status" value="1"/>
</dbReference>
<organism evidence="18 19">
    <name type="scientific">Rhynocoris fuscipes</name>
    <dbReference type="NCBI Taxonomy" id="488301"/>
    <lineage>
        <taxon>Eukaryota</taxon>
        <taxon>Metazoa</taxon>
        <taxon>Ecdysozoa</taxon>
        <taxon>Arthropoda</taxon>
        <taxon>Hexapoda</taxon>
        <taxon>Insecta</taxon>
        <taxon>Pterygota</taxon>
        <taxon>Neoptera</taxon>
        <taxon>Paraneoptera</taxon>
        <taxon>Hemiptera</taxon>
        <taxon>Heteroptera</taxon>
        <taxon>Panheteroptera</taxon>
        <taxon>Cimicomorpha</taxon>
        <taxon>Reduviidae</taxon>
        <taxon>Harpactorinae</taxon>
        <taxon>Harpactorini</taxon>
        <taxon>Rhynocoris</taxon>
    </lineage>
</organism>
<keyword evidence="10" id="KW-0809">Transit peptide</keyword>
<protein>
    <recommendedName>
        <fullName evidence="5 16">Dihydroorotate dehydrogenase (quinone), mitochondrial</fullName>
        <shortName evidence="16">DHOdehase</shortName>
        <ecNumber evidence="4 16">1.3.5.2</ecNumber>
    </recommendedName>
</protein>
<dbReference type="Pfam" id="PF01180">
    <property type="entry name" value="DHO_dh"/>
    <property type="match status" value="1"/>
</dbReference>
<comment type="catalytic activity">
    <reaction evidence="15 16">
        <text>(S)-dihydroorotate + a quinone = orotate + a quinol</text>
        <dbReference type="Rhea" id="RHEA:30187"/>
        <dbReference type="ChEBI" id="CHEBI:24646"/>
        <dbReference type="ChEBI" id="CHEBI:30839"/>
        <dbReference type="ChEBI" id="CHEBI:30864"/>
        <dbReference type="ChEBI" id="CHEBI:132124"/>
        <dbReference type="EC" id="1.3.5.2"/>
    </reaction>
</comment>
<evidence type="ECO:0000256" key="6">
    <source>
        <dbReference type="ARBA" id="ARBA00022630"/>
    </source>
</evidence>
<dbReference type="PANTHER" id="PTHR48109">
    <property type="entry name" value="DIHYDROOROTATE DEHYDROGENASE (QUINONE), MITOCHONDRIAL-RELATED"/>
    <property type="match status" value="1"/>
</dbReference>
<keyword evidence="9 16" id="KW-0999">Mitochondrion inner membrane</keyword>